<reference evidence="3 4" key="1">
    <citation type="submission" date="2023-02" db="EMBL/GenBank/DDBJ databases">
        <title>LHISI_Scaffold_Assembly.</title>
        <authorList>
            <person name="Stuart O.P."/>
            <person name="Cleave R."/>
            <person name="Magrath M.J.L."/>
            <person name="Mikheyev A.S."/>
        </authorList>
    </citation>
    <scope>NUCLEOTIDE SEQUENCE [LARGE SCALE GENOMIC DNA]</scope>
    <source>
        <strain evidence="3">Daus_M_001</strain>
        <tissue evidence="3">Leg muscle</tissue>
    </source>
</reference>
<evidence type="ECO:0000256" key="2">
    <source>
        <dbReference type="SAM" id="Phobius"/>
    </source>
</evidence>
<comment type="caution">
    <text evidence="3">The sequence shown here is derived from an EMBL/GenBank/DDBJ whole genome shotgun (WGS) entry which is preliminary data.</text>
</comment>
<keyword evidence="2" id="KW-0472">Membrane</keyword>
<evidence type="ECO:0000313" key="4">
    <source>
        <dbReference type="Proteomes" id="UP001159363"/>
    </source>
</evidence>
<accession>A0ABQ9GI25</accession>
<feature type="region of interest" description="Disordered" evidence="1">
    <location>
        <begin position="394"/>
        <end position="432"/>
    </location>
</feature>
<keyword evidence="2" id="KW-0812">Transmembrane</keyword>
<feature type="transmembrane region" description="Helical" evidence="2">
    <location>
        <begin position="365"/>
        <end position="387"/>
    </location>
</feature>
<keyword evidence="4" id="KW-1185">Reference proteome</keyword>
<proteinExistence type="predicted"/>
<evidence type="ECO:0000256" key="1">
    <source>
        <dbReference type="SAM" id="MobiDB-lite"/>
    </source>
</evidence>
<gene>
    <name evidence="3" type="ORF">PR048_027974</name>
</gene>
<protein>
    <submittedName>
        <fullName evidence="3">Uncharacterized protein</fullName>
    </submittedName>
</protein>
<dbReference type="EMBL" id="JARBHB010000012">
    <property type="protein sequence ID" value="KAJ8871647.1"/>
    <property type="molecule type" value="Genomic_DNA"/>
</dbReference>
<feature type="compositionally biased region" description="Basic residues" evidence="1">
    <location>
        <begin position="513"/>
        <end position="522"/>
    </location>
</feature>
<organism evidence="3 4">
    <name type="scientific">Dryococelus australis</name>
    <dbReference type="NCBI Taxonomy" id="614101"/>
    <lineage>
        <taxon>Eukaryota</taxon>
        <taxon>Metazoa</taxon>
        <taxon>Ecdysozoa</taxon>
        <taxon>Arthropoda</taxon>
        <taxon>Hexapoda</taxon>
        <taxon>Insecta</taxon>
        <taxon>Pterygota</taxon>
        <taxon>Neoptera</taxon>
        <taxon>Polyneoptera</taxon>
        <taxon>Phasmatodea</taxon>
        <taxon>Verophasmatodea</taxon>
        <taxon>Anareolatae</taxon>
        <taxon>Phasmatidae</taxon>
        <taxon>Eurycanthinae</taxon>
        <taxon>Dryococelus</taxon>
    </lineage>
</organism>
<dbReference type="Proteomes" id="UP001159363">
    <property type="component" value="Chromosome 11"/>
</dbReference>
<evidence type="ECO:0000313" key="3">
    <source>
        <dbReference type="EMBL" id="KAJ8871647.1"/>
    </source>
</evidence>
<name>A0ABQ9GI25_9NEOP</name>
<keyword evidence="2" id="KW-1133">Transmembrane helix</keyword>
<sequence length="592" mass="66554">MKVLEGRLTTALEKTSREAKRTKWRTSVYAGEVKVKMDTVAKCKVEGEGRRDCSEKIRRHMRKPGRSRRESNPVRLGGRRSGQVLLCSTCGTSPFTLANCLIGELPPLRMPTRAVKRYGPASGVCFRWVEGVGGLYDHAYDHAFAADVMLEFVDPLAGRSLADITASLAKIGCRRRPPSRATAVQMQHSRTPIWGCDGGVGRVRQGGVTWQQNVATLFANHRLVVQLLLADSLANRGPLVACMHKVRSQSLGQPIREWLHPNQKNRNFRDFYDLYAKLHNPLYTRTSAVCSLAVAPVLPHIRQYGIRFVLLCKSSVGVEPSKPCLINSDPVARNFNLPRLHAGKLTGDGSAYKLNKSKRSQKKRVSINSLVTTITVVIVLSFLLYAFHGRGKREIPKETRRPAASSDTIHTCENPGVTRPWIDPGSPSWEASMPTAQQVRPLGPQDPDIHSSSQFSVCKATTKVEMERPVRMLGRGKPRENPPTSGIIRHDSEYMDNYRCLADSGGTNMMPPGRRRKKLPRWRHTDIQDGSQQQTISGWRERNRLEGMKEQEAPCWDDRAGKWKTLGTRRCGMIEHEVTSKMTVYWLPRWLP</sequence>
<feature type="region of interest" description="Disordered" evidence="1">
    <location>
        <begin position="503"/>
        <end position="535"/>
    </location>
</feature>